<evidence type="ECO:0000256" key="1">
    <source>
        <dbReference type="SAM" id="Coils"/>
    </source>
</evidence>
<sequence>AHKETILQKDEDLGKMEVEASKAMMVINMLRQNISSQQIEMEEEMRKCQEVINEKDEVVEEVSKELKRMALAVQNLKAKMNETNCENGETAVTSVAVSCAERQSEEI</sequence>
<evidence type="ECO:0000313" key="3">
    <source>
        <dbReference type="Proteomes" id="UP001432322"/>
    </source>
</evidence>
<dbReference type="Proteomes" id="UP001432322">
    <property type="component" value="Unassembled WGS sequence"/>
</dbReference>
<comment type="caution">
    <text evidence="2">The sequence shown here is derived from an EMBL/GenBank/DDBJ whole genome shotgun (WGS) entry which is preliminary data.</text>
</comment>
<keyword evidence="3" id="KW-1185">Reference proteome</keyword>
<organism evidence="2 3">
    <name type="scientific">Pristionchus fissidentatus</name>
    <dbReference type="NCBI Taxonomy" id="1538716"/>
    <lineage>
        <taxon>Eukaryota</taxon>
        <taxon>Metazoa</taxon>
        <taxon>Ecdysozoa</taxon>
        <taxon>Nematoda</taxon>
        <taxon>Chromadorea</taxon>
        <taxon>Rhabditida</taxon>
        <taxon>Rhabditina</taxon>
        <taxon>Diplogasteromorpha</taxon>
        <taxon>Diplogasteroidea</taxon>
        <taxon>Neodiplogasteridae</taxon>
        <taxon>Pristionchus</taxon>
    </lineage>
</organism>
<dbReference type="EMBL" id="BTSY01000005">
    <property type="protein sequence ID" value="GMT26654.1"/>
    <property type="molecule type" value="Genomic_DNA"/>
</dbReference>
<protein>
    <submittedName>
        <fullName evidence="2">Uncharacterized protein</fullName>
    </submittedName>
</protein>
<feature type="coiled-coil region" evidence="1">
    <location>
        <begin position="27"/>
        <end position="86"/>
    </location>
</feature>
<dbReference type="AlphaFoldDB" id="A0AAV5W7G9"/>
<gene>
    <name evidence="2" type="ORF">PFISCL1PPCAC_17951</name>
</gene>
<keyword evidence="1" id="KW-0175">Coiled coil</keyword>
<name>A0AAV5W7G9_9BILA</name>
<feature type="non-terminal residue" evidence="2">
    <location>
        <position position="107"/>
    </location>
</feature>
<accession>A0AAV5W7G9</accession>
<proteinExistence type="predicted"/>
<reference evidence="2" key="1">
    <citation type="submission" date="2023-10" db="EMBL/GenBank/DDBJ databases">
        <title>Genome assembly of Pristionchus species.</title>
        <authorList>
            <person name="Yoshida K."/>
            <person name="Sommer R.J."/>
        </authorList>
    </citation>
    <scope>NUCLEOTIDE SEQUENCE</scope>
    <source>
        <strain evidence="2">RS5133</strain>
    </source>
</reference>
<feature type="non-terminal residue" evidence="2">
    <location>
        <position position="1"/>
    </location>
</feature>
<evidence type="ECO:0000313" key="2">
    <source>
        <dbReference type="EMBL" id="GMT26654.1"/>
    </source>
</evidence>